<dbReference type="NCBIfam" id="NF038128">
    <property type="entry name" value="choice_anch_J"/>
    <property type="match status" value="1"/>
</dbReference>
<keyword evidence="2" id="KW-1185">Reference proteome</keyword>
<evidence type="ECO:0000313" key="2">
    <source>
        <dbReference type="Proteomes" id="UP000192907"/>
    </source>
</evidence>
<sequence>MKTFSGLFVSTILMLNGCATEKQQETSSNLASIDLAEIDADYSKFYLTASTAQETFEFRGSGSIDAQLNPGEYKIELDYLDANNTTLFSSRFCSEIYRTNNNTFEIAPGKNRIDLHICEVDGTSLSDLYINPILVSKDSEIFSEDFSEGHGNFEVKNLSGLAKWQLSSFQGVNFAQASAFGSDELVETWLISPAIDLAGIANPFFAFTNVIAYGTDLEKMTDMLQVKVSADYDGDFATATWETFDIASSLPISEETFSKEKVSQRFSLEGFEGQSIVIAFAYKVAADELIKPRWQIRSVVVAK</sequence>
<dbReference type="AlphaFoldDB" id="A0A1Y6BP71"/>
<dbReference type="STRING" id="1513793.SAMN06296036_107163"/>
<evidence type="ECO:0008006" key="3">
    <source>
        <dbReference type="Google" id="ProtNLM"/>
    </source>
</evidence>
<reference evidence="2" key="1">
    <citation type="submission" date="2017-04" db="EMBL/GenBank/DDBJ databases">
        <authorList>
            <person name="Varghese N."/>
            <person name="Submissions S."/>
        </authorList>
    </citation>
    <scope>NUCLEOTIDE SEQUENCE [LARGE SCALE GENOMIC DNA]</scope>
    <source>
        <strain evidence="2">RKEM611</strain>
    </source>
</reference>
<dbReference type="EMBL" id="FWZT01000007">
    <property type="protein sequence ID" value="SMF22138.1"/>
    <property type="molecule type" value="Genomic_DNA"/>
</dbReference>
<accession>A0A1Y6BP71</accession>
<evidence type="ECO:0000313" key="1">
    <source>
        <dbReference type="EMBL" id="SMF22138.1"/>
    </source>
</evidence>
<gene>
    <name evidence="1" type="ORF">SAMN06296036_107163</name>
</gene>
<proteinExistence type="predicted"/>
<organism evidence="1 2">
    <name type="scientific">Pseudobacteriovorax antillogorgiicola</name>
    <dbReference type="NCBI Taxonomy" id="1513793"/>
    <lineage>
        <taxon>Bacteria</taxon>
        <taxon>Pseudomonadati</taxon>
        <taxon>Bdellovibrionota</taxon>
        <taxon>Oligoflexia</taxon>
        <taxon>Oligoflexales</taxon>
        <taxon>Pseudobacteriovoracaceae</taxon>
        <taxon>Pseudobacteriovorax</taxon>
    </lineage>
</organism>
<dbReference type="OrthoDB" id="1492759at2"/>
<dbReference type="RefSeq" id="WP_132318353.1">
    <property type="nucleotide sequence ID" value="NZ_FWZT01000007.1"/>
</dbReference>
<dbReference type="Proteomes" id="UP000192907">
    <property type="component" value="Unassembled WGS sequence"/>
</dbReference>
<dbReference type="Gene3D" id="2.60.120.200">
    <property type="match status" value="1"/>
</dbReference>
<protein>
    <recommendedName>
        <fullName evidence="3">DUF5017 domain-containing protein</fullName>
    </recommendedName>
</protein>
<name>A0A1Y6BP71_9BACT</name>